<evidence type="ECO:0000313" key="6">
    <source>
        <dbReference type="Proteomes" id="UP000029843"/>
    </source>
</evidence>
<comment type="caution">
    <text evidence="5">The sequence shown here is derived from an EMBL/GenBank/DDBJ whole genome shotgun (WGS) entry which is preliminary data.</text>
</comment>
<dbReference type="SUPFAM" id="SSF52317">
    <property type="entry name" value="Class I glutamine amidotransferase-like"/>
    <property type="match status" value="1"/>
</dbReference>
<protein>
    <submittedName>
        <fullName evidence="5">ThiJ/PfpI domain-containing protein</fullName>
    </submittedName>
</protein>
<keyword evidence="1" id="KW-0346">Stress response</keyword>
<feature type="domain" description="DJ-1/PfpI" evidence="4">
    <location>
        <begin position="79"/>
        <end position="205"/>
    </location>
</feature>
<dbReference type="PATRIC" id="fig|28229.4.peg.2482"/>
<dbReference type="CDD" id="cd03141">
    <property type="entry name" value="GATase1_Hsp31_like"/>
    <property type="match status" value="1"/>
</dbReference>
<evidence type="ECO:0000256" key="3">
    <source>
        <dbReference type="ARBA" id="ARBA00038493"/>
    </source>
</evidence>
<evidence type="ECO:0000256" key="1">
    <source>
        <dbReference type="ARBA" id="ARBA00023016"/>
    </source>
</evidence>
<gene>
    <name evidence="5" type="ORF">ND2E_3427</name>
</gene>
<dbReference type="Pfam" id="PF01965">
    <property type="entry name" value="DJ-1_PfpI"/>
    <property type="match status" value="1"/>
</dbReference>
<evidence type="ECO:0000259" key="4">
    <source>
        <dbReference type="Pfam" id="PF01965"/>
    </source>
</evidence>
<dbReference type="OrthoDB" id="9792284at2"/>
<accession>A0A099KNT3</accession>
<dbReference type="GO" id="GO:0019243">
    <property type="term" value="P:methylglyoxal catabolic process to D-lactate via S-lactoyl-glutathione"/>
    <property type="evidence" value="ECO:0007669"/>
    <property type="project" value="TreeGrafter"/>
</dbReference>
<dbReference type="InterPro" id="IPR050325">
    <property type="entry name" value="Prot/Nucl_acid_deglycase"/>
</dbReference>
<dbReference type="EMBL" id="JQED01000029">
    <property type="protein sequence ID" value="KGJ91562.1"/>
    <property type="molecule type" value="Genomic_DNA"/>
</dbReference>
<keyword evidence="2" id="KW-0456">Lyase</keyword>
<comment type="similarity">
    <text evidence="3">Belongs to the peptidase C56 family. HSP31-like subfamily.</text>
</comment>
<dbReference type="InterPro" id="IPR002818">
    <property type="entry name" value="DJ-1/PfpI"/>
</dbReference>
<name>A0A099KNT3_COLPS</name>
<proteinExistence type="inferred from homology"/>
<dbReference type="RefSeq" id="WP_033094150.1">
    <property type="nucleotide sequence ID" value="NZ_JQED01000029.1"/>
</dbReference>
<dbReference type="InterPro" id="IPR029062">
    <property type="entry name" value="Class_I_gatase-like"/>
</dbReference>
<reference evidence="5 6" key="1">
    <citation type="submission" date="2014-08" db="EMBL/GenBank/DDBJ databases">
        <title>Genomic and Phenotypic Diversity of Colwellia psychrerythraea strains from Disparate Marine Basins.</title>
        <authorList>
            <person name="Techtmann S.M."/>
            <person name="Stelling S.C."/>
            <person name="Utturkar S.M."/>
            <person name="Alshibli N."/>
            <person name="Harris A."/>
            <person name="Brown S.D."/>
            <person name="Hazen T.C."/>
        </authorList>
    </citation>
    <scope>NUCLEOTIDE SEQUENCE [LARGE SCALE GENOMIC DNA]</scope>
    <source>
        <strain evidence="5 6">ND2E</strain>
    </source>
</reference>
<organism evidence="5 6">
    <name type="scientific">Colwellia psychrerythraea</name>
    <name type="common">Vibrio psychroerythus</name>
    <dbReference type="NCBI Taxonomy" id="28229"/>
    <lineage>
        <taxon>Bacteria</taxon>
        <taxon>Pseudomonadati</taxon>
        <taxon>Pseudomonadota</taxon>
        <taxon>Gammaproteobacteria</taxon>
        <taxon>Alteromonadales</taxon>
        <taxon>Colwelliaceae</taxon>
        <taxon>Colwellia</taxon>
    </lineage>
</organism>
<dbReference type="Gene3D" id="3.40.50.880">
    <property type="match status" value="1"/>
</dbReference>
<dbReference type="GO" id="GO:0005737">
    <property type="term" value="C:cytoplasm"/>
    <property type="evidence" value="ECO:0007669"/>
    <property type="project" value="TreeGrafter"/>
</dbReference>
<sequence length="357" mass="39528" precursor="true">MLKKIVITSAILVVLIAGSLFGAKAWVKSLLPEKAHFDAIKTTQVSDLPYLSQDIPTNRGKILAVVTSIDKMGADQDTGYEHTELARAYWVFTANGFSVDIASPRGGKPPVVIDGEDMGAYDYAFLNDETIQQKVANSIALAEVNPNDYEAVYFVGGKGTMFDFPDNVYVQNIAKTLYQSNKVVSAVCHGPSALVNVELDNGEMLLANKNVSGFTNDEELFLIPEAKQIFPFLLEDKLIEQGAKFQSGTTYLEKVTQDGKLITGQNPWSVWTLAEKVVAELGYQPKSRVRTPEEHAIELLMTYDAHGFDVANEDLKQKPQAYQRILIVMHSILAFMQFEISKGIDLLSLANQLKQLR</sequence>
<dbReference type="PANTHER" id="PTHR48094">
    <property type="entry name" value="PROTEIN/NUCLEIC ACID DEGLYCASE DJ-1-RELATED"/>
    <property type="match status" value="1"/>
</dbReference>
<evidence type="ECO:0000256" key="2">
    <source>
        <dbReference type="ARBA" id="ARBA00023239"/>
    </source>
</evidence>
<dbReference type="PANTHER" id="PTHR48094:SF11">
    <property type="entry name" value="GLUTATHIONE-INDEPENDENT GLYOXALASE HSP31-RELATED"/>
    <property type="match status" value="1"/>
</dbReference>
<dbReference type="GO" id="GO:0019172">
    <property type="term" value="F:glyoxalase III activity"/>
    <property type="evidence" value="ECO:0007669"/>
    <property type="project" value="TreeGrafter"/>
</dbReference>
<dbReference type="AlphaFoldDB" id="A0A099KNT3"/>
<evidence type="ECO:0000313" key="5">
    <source>
        <dbReference type="EMBL" id="KGJ91562.1"/>
    </source>
</evidence>
<dbReference type="Proteomes" id="UP000029843">
    <property type="component" value="Unassembled WGS sequence"/>
</dbReference>